<accession>A0A2V0PQM3</accession>
<feature type="coiled-coil region" evidence="2">
    <location>
        <begin position="731"/>
        <end position="765"/>
    </location>
</feature>
<evidence type="ECO:0000313" key="5">
    <source>
        <dbReference type="EMBL" id="GBF99515.1"/>
    </source>
</evidence>
<dbReference type="SUPFAM" id="SSF54236">
    <property type="entry name" value="Ubiquitin-like"/>
    <property type="match status" value="1"/>
</dbReference>
<dbReference type="AlphaFoldDB" id="A0A2V0PQM3"/>
<evidence type="ECO:0000313" key="6">
    <source>
        <dbReference type="Proteomes" id="UP000247498"/>
    </source>
</evidence>
<dbReference type="GO" id="GO:0019901">
    <property type="term" value="F:protein kinase binding"/>
    <property type="evidence" value="ECO:0007669"/>
    <property type="project" value="TreeGrafter"/>
</dbReference>
<dbReference type="Pfam" id="PF04108">
    <property type="entry name" value="ATG17_like"/>
    <property type="match status" value="1"/>
</dbReference>
<dbReference type="PANTHER" id="PTHR13222">
    <property type="entry name" value="RB1-INDUCIBLE COILED-COIL"/>
    <property type="match status" value="1"/>
</dbReference>
<keyword evidence="1" id="KW-0072">Autophagy</keyword>
<protein>
    <recommendedName>
        <fullName evidence="4">Ubiquitin-like domain-containing protein</fullName>
    </recommendedName>
</protein>
<evidence type="ECO:0000256" key="2">
    <source>
        <dbReference type="SAM" id="Coils"/>
    </source>
</evidence>
<keyword evidence="6" id="KW-1185">Reference proteome</keyword>
<comment type="caution">
    <text evidence="5">The sequence shown here is derived from an EMBL/GenBank/DDBJ whole genome shotgun (WGS) entry which is preliminary data.</text>
</comment>
<feature type="compositionally biased region" description="Low complexity" evidence="3">
    <location>
        <begin position="967"/>
        <end position="986"/>
    </location>
</feature>
<dbReference type="GO" id="GO:0061709">
    <property type="term" value="P:reticulophagy"/>
    <property type="evidence" value="ECO:0007669"/>
    <property type="project" value="TreeGrafter"/>
</dbReference>
<keyword evidence="2" id="KW-0175">Coiled coil</keyword>
<sequence>MAGIVLVMCAHNGKTLQLDVGPQTRVDAVQQALVSFTGVPAGDQILMAHGARLDPAKPLSAYKLPTPDPAAAEDHPVFLYHKAFLRPGAKPPAQEPVPPIAVQVPQLAAVSMRHPLEAAHSPLVRALPEYERQFEQQLLEARAHWDASQARMHWCRQLLSEQEVQARAADAARANVEGHYAYICGVYQGFVDRYVPQYVAHSKILATFQELTAALSAVALPQQLRVGGWTTLADLQPQSRLREWYESCRRSHEHFAAKVGELEGLFQLLRGDVEALFMQAPTVDLDALGLLLGDAERLIDEQGSAVQVLSKDLRTVRELVEDVVAQLGASAGGASLSGAKVHDAAAALEAIHDSHLGQLLPRVRACDGQVADFLARCTAAKGAMGRDVLEQLQRIAAQQSRIREMKDKLAAFAEVLSRQASAFGELRAATRLPAAYRLMLTECARRSAWQCMYGAQATRLAEAMARVREREGAKREAFLGQVDRLLPRELLAAAGLLCEPSHCLVSVPPGDEGLLPVDLADVQRLPSILERAAEEMAAAAAAVAAAARSQEQQQQQQQQQEGEPAAPQQEPQQTQQEPQQAQQQQAQQQQAQQQQQQRRAAGEEALQEGVAGLGGLELENARLKAELAAHLALLAAAELSGGAGAAAPAAAAAAVAAPAPAAPPAPLRPFARGEAEPEVPPSVRAPLPSVADALAREAAAAAAADSAAPPPPLELRAPQVAAALAAKDEYASRLKSQLAEAAAALAEQERRISELEAALEEHFGAAQRAKFEQLLASAEAAAAAGGEGAAAAAAGEAAPAGDDDCSFHGGGGGEQAAQAAGPVDSGGGEEQAPGHGPHPHALAHSVFSLGSAPGGASGIAASTLRGAQSVWAAAPRLPSGSPLPSAPAPRARPAAAAAPAALAAAEPASPTGGLGSMMGSSMRYLFGGASAIAGQPAPPAAPPAPAPAAAAAAASGPEAGAAGGPGAAASGDAAGSDGGAPTEQHQ</sequence>
<dbReference type="GO" id="GO:0000422">
    <property type="term" value="P:autophagy of mitochondrion"/>
    <property type="evidence" value="ECO:0007669"/>
    <property type="project" value="TreeGrafter"/>
</dbReference>
<name>A0A2V0PQM3_9CHLO</name>
<dbReference type="GO" id="GO:0034517">
    <property type="term" value="P:ribophagy"/>
    <property type="evidence" value="ECO:0007669"/>
    <property type="project" value="TreeGrafter"/>
</dbReference>
<dbReference type="GO" id="GO:0034045">
    <property type="term" value="C:phagophore assembly site membrane"/>
    <property type="evidence" value="ECO:0007669"/>
    <property type="project" value="TreeGrafter"/>
</dbReference>
<evidence type="ECO:0000256" key="3">
    <source>
        <dbReference type="SAM" id="MobiDB-lite"/>
    </source>
</evidence>
<evidence type="ECO:0000256" key="1">
    <source>
        <dbReference type="ARBA" id="ARBA00023006"/>
    </source>
</evidence>
<proteinExistence type="predicted"/>
<feature type="compositionally biased region" description="Pro residues" evidence="3">
    <location>
        <begin position="936"/>
        <end position="946"/>
    </location>
</feature>
<dbReference type="InterPro" id="IPR000626">
    <property type="entry name" value="Ubiquitin-like_dom"/>
</dbReference>
<feature type="region of interest" description="Disordered" evidence="3">
    <location>
        <begin position="798"/>
        <end position="848"/>
    </location>
</feature>
<dbReference type="OrthoDB" id="447953at2759"/>
<dbReference type="Gene3D" id="3.10.20.90">
    <property type="entry name" value="Phosphatidylinositol 3-kinase Catalytic Subunit, Chain A, domain 1"/>
    <property type="match status" value="1"/>
</dbReference>
<dbReference type="InterPro" id="IPR045326">
    <property type="entry name" value="ATG17-like_dom"/>
</dbReference>
<evidence type="ECO:0000259" key="4">
    <source>
        <dbReference type="PROSITE" id="PS50053"/>
    </source>
</evidence>
<dbReference type="GO" id="GO:1990316">
    <property type="term" value="C:Atg1/ULK1 kinase complex"/>
    <property type="evidence" value="ECO:0007669"/>
    <property type="project" value="TreeGrafter"/>
</dbReference>
<dbReference type="Proteomes" id="UP000247498">
    <property type="component" value="Unassembled WGS sequence"/>
</dbReference>
<feature type="compositionally biased region" description="Low complexity" evidence="3">
    <location>
        <begin position="830"/>
        <end position="848"/>
    </location>
</feature>
<feature type="compositionally biased region" description="Low complexity" evidence="3">
    <location>
        <begin position="947"/>
        <end position="960"/>
    </location>
</feature>
<feature type="domain" description="Ubiquitin-like" evidence="4">
    <location>
        <begin position="4"/>
        <end position="64"/>
    </location>
</feature>
<feature type="region of interest" description="Disordered" evidence="3">
    <location>
        <begin position="550"/>
        <end position="603"/>
    </location>
</feature>
<gene>
    <name evidence="5" type="ORF">Rsub_11949</name>
</gene>
<dbReference type="GO" id="GO:0060090">
    <property type="term" value="F:molecular adaptor activity"/>
    <property type="evidence" value="ECO:0007669"/>
    <property type="project" value="TreeGrafter"/>
</dbReference>
<feature type="region of interest" description="Disordered" evidence="3">
    <location>
        <begin position="660"/>
        <end position="683"/>
    </location>
</feature>
<dbReference type="InParanoid" id="A0A2V0PQM3"/>
<dbReference type="EMBL" id="BDRX01000161">
    <property type="protein sequence ID" value="GBF99515.1"/>
    <property type="molecule type" value="Genomic_DNA"/>
</dbReference>
<dbReference type="STRING" id="307507.A0A2V0PQM3"/>
<dbReference type="PROSITE" id="PS50053">
    <property type="entry name" value="UBIQUITIN_2"/>
    <property type="match status" value="1"/>
</dbReference>
<dbReference type="PANTHER" id="PTHR13222:SF1">
    <property type="entry name" value="RB1-INDUCIBLE COILED-COIL PROTEIN 1"/>
    <property type="match status" value="1"/>
</dbReference>
<organism evidence="5 6">
    <name type="scientific">Raphidocelis subcapitata</name>
    <dbReference type="NCBI Taxonomy" id="307507"/>
    <lineage>
        <taxon>Eukaryota</taxon>
        <taxon>Viridiplantae</taxon>
        <taxon>Chlorophyta</taxon>
        <taxon>core chlorophytes</taxon>
        <taxon>Chlorophyceae</taxon>
        <taxon>CS clade</taxon>
        <taxon>Sphaeropleales</taxon>
        <taxon>Selenastraceae</taxon>
        <taxon>Raphidocelis</taxon>
    </lineage>
</organism>
<dbReference type="InterPro" id="IPR040040">
    <property type="entry name" value="ATG11"/>
</dbReference>
<reference evidence="5 6" key="1">
    <citation type="journal article" date="2018" name="Sci. Rep.">
        <title>Raphidocelis subcapitata (=Pseudokirchneriella subcapitata) provides an insight into genome evolution and environmental adaptations in the Sphaeropleales.</title>
        <authorList>
            <person name="Suzuki S."/>
            <person name="Yamaguchi H."/>
            <person name="Nakajima N."/>
            <person name="Kawachi M."/>
        </authorList>
    </citation>
    <scope>NUCLEOTIDE SEQUENCE [LARGE SCALE GENOMIC DNA]</scope>
    <source>
        <strain evidence="5 6">NIES-35</strain>
    </source>
</reference>
<dbReference type="GO" id="GO:0000045">
    <property type="term" value="P:autophagosome assembly"/>
    <property type="evidence" value="ECO:0007669"/>
    <property type="project" value="InterPro"/>
</dbReference>
<dbReference type="InterPro" id="IPR029071">
    <property type="entry name" value="Ubiquitin-like_domsf"/>
</dbReference>
<feature type="region of interest" description="Disordered" evidence="3">
    <location>
        <begin position="936"/>
        <end position="986"/>
    </location>
</feature>
<dbReference type="GO" id="GO:0034727">
    <property type="term" value="P:piecemeal microautophagy of the nucleus"/>
    <property type="evidence" value="ECO:0007669"/>
    <property type="project" value="TreeGrafter"/>
</dbReference>